<evidence type="ECO:0000313" key="4">
    <source>
        <dbReference type="Proteomes" id="UP001194580"/>
    </source>
</evidence>
<evidence type="ECO:0000256" key="2">
    <source>
        <dbReference type="SAM" id="Phobius"/>
    </source>
</evidence>
<feature type="region of interest" description="Disordered" evidence="1">
    <location>
        <begin position="527"/>
        <end position="596"/>
    </location>
</feature>
<accession>A0AAD4H388</accession>
<feature type="non-terminal residue" evidence="3">
    <location>
        <position position="1"/>
    </location>
</feature>
<name>A0AAD4H388_9FUNG</name>
<keyword evidence="2" id="KW-1133">Transmembrane helix</keyword>
<protein>
    <submittedName>
        <fullName evidence="3">Uncharacterized protein</fullName>
    </submittedName>
</protein>
<keyword evidence="2" id="KW-0812">Transmembrane</keyword>
<feature type="transmembrane region" description="Helical" evidence="2">
    <location>
        <begin position="422"/>
        <end position="441"/>
    </location>
</feature>
<evidence type="ECO:0000313" key="3">
    <source>
        <dbReference type="EMBL" id="KAG0261791.1"/>
    </source>
</evidence>
<keyword evidence="4" id="KW-1185">Reference proteome</keyword>
<dbReference type="AlphaFoldDB" id="A0AAD4H388"/>
<feature type="compositionally biased region" description="Low complexity" evidence="1">
    <location>
        <begin position="548"/>
        <end position="563"/>
    </location>
</feature>
<feature type="region of interest" description="Disordered" evidence="1">
    <location>
        <begin position="478"/>
        <end position="506"/>
    </location>
</feature>
<dbReference type="EMBL" id="JAAAIL010002011">
    <property type="protein sequence ID" value="KAG0261791.1"/>
    <property type="molecule type" value="Genomic_DNA"/>
</dbReference>
<comment type="caution">
    <text evidence="3">The sequence shown here is derived from an EMBL/GenBank/DDBJ whole genome shotgun (WGS) entry which is preliminary data.</text>
</comment>
<organism evidence="3 4">
    <name type="scientific">Linnemannia exigua</name>
    <dbReference type="NCBI Taxonomy" id="604196"/>
    <lineage>
        <taxon>Eukaryota</taxon>
        <taxon>Fungi</taxon>
        <taxon>Fungi incertae sedis</taxon>
        <taxon>Mucoromycota</taxon>
        <taxon>Mortierellomycotina</taxon>
        <taxon>Mortierellomycetes</taxon>
        <taxon>Mortierellales</taxon>
        <taxon>Mortierellaceae</taxon>
        <taxon>Linnemannia</taxon>
    </lineage>
</organism>
<gene>
    <name evidence="3" type="ORF">BGZ95_004167</name>
</gene>
<keyword evidence="2" id="KW-0472">Membrane</keyword>
<proteinExistence type="predicted"/>
<sequence length="596" mass="65581">MPEYNSTLVLDCIATDPQSTTIYGISKVWRKTIKSVMLLKSIANPSHISEKMWTVVSETIDAPLSYWGDENDSRPFNSIDCAVSSKGAFSAFFRNGQFLTPGSGVTVPIGVRYDPESQAWSSIKTSPYYGWTSDFWPHKSFYVNKDGVERAVHVLTDSRGTVIRFGVVNETKNVLQLASVWKKDGERGYTPGDQSDSMAWVILQQMDFYPVPGLLDWRTVIDNQKMMYVNGRLYIINYQGKNEIIDSYPFTDAASPPPPKDQVFKGPDRFASLYLFSGTRGGSTYLGGIGRFDYKSDEYTTYTISNLNGVMQSGPTYTAPFYNYTTTESRNRTLKTHAVNENFLGVGGHLDGQDPFVIGLTSRGVYEFTINSTNIGNSIGVMDVLITAPEIFASPNPAFMERYNSKRKTSYPSSNKTSTEEVIFFFFGSMIGLLFLAAVIHRYRRKARVARGLNNNNNRGPLDARGRRIPQEFAMGTLTHRTGHASGASGRPIGTGTGPLTTATTTLHPSITNADIVAYENAVLNDAAFSSDPPPEFSPTPAEESNDSHPTTASASAAVAAADPLPPPPTYEDNGQAPEYSRHPQQTEVVIPISRA</sequence>
<reference evidence="3" key="1">
    <citation type="journal article" date="2020" name="Fungal Divers.">
        <title>Resolving the Mortierellaceae phylogeny through synthesis of multi-gene phylogenetics and phylogenomics.</title>
        <authorList>
            <person name="Vandepol N."/>
            <person name="Liber J."/>
            <person name="Desiro A."/>
            <person name="Na H."/>
            <person name="Kennedy M."/>
            <person name="Barry K."/>
            <person name="Grigoriev I.V."/>
            <person name="Miller A.N."/>
            <person name="O'Donnell K."/>
            <person name="Stajich J.E."/>
            <person name="Bonito G."/>
        </authorList>
    </citation>
    <scope>NUCLEOTIDE SEQUENCE</scope>
    <source>
        <strain evidence="3">NRRL 28262</strain>
    </source>
</reference>
<dbReference type="Proteomes" id="UP001194580">
    <property type="component" value="Unassembled WGS sequence"/>
</dbReference>
<evidence type="ECO:0000256" key="1">
    <source>
        <dbReference type="SAM" id="MobiDB-lite"/>
    </source>
</evidence>